<keyword evidence="2" id="KW-1185">Reference proteome</keyword>
<gene>
    <name evidence="1" type="ORF">BDD21_1129</name>
</gene>
<dbReference type="Gene3D" id="1.20.1220.20">
    <property type="entry name" value="Uncharcterised protein PF01724"/>
    <property type="match status" value="1"/>
</dbReference>
<protein>
    <submittedName>
        <fullName evidence="1">Uncharacterized protein DUF29</fullName>
    </submittedName>
</protein>
<reference evidence="1 2" key="1">
    <citation type="submission" date="2018-10" db="EMBL/GenBank/DDBJ databases">
        <title>Genomic Encyclopedia of Archaeal and Bacterial Type Strains, Phase II (KMG-II): from individual species to whole genera.</title>
        <authorList>
            <person name="Goeker M."/>
        </authorList>
    </citation>
    <scope>NUCLEOTIDE SEQUENCE [LARGE SCALE GENOMIC DNA]</scope>
    <source>
        <strain evidence="1 2">DSM 235</strain>
    </source>
</reference>
<dbReference type="PANTHER" id="PTHR34235">
    <property type="entry name" value="SLR1203 PROTEIN-RELATED"/>
    <property type="match status" value="1"/>
</dbReference>
<sequence>MTRQRNLKSAYEPEAPVYEQDLVAWAFANARLLREGRFDSLDVENIAEELEDMGRSEKRALASHLRVLLLHLLKWQEQPARRSPSWRRSIRNARQEIEEIVAESPSLAQRLPEMIEQAYPKALESAIDETGLPSSNFPPRCPYRQDELLNSTFWP</sequence>
<dbReference type="OrthoDB" id="5766125at2"/>
<evidence type="ECO:0000313" key="1">
    <source>
        <dbReference type="EMBL" id="RKT43772.1"/>
    </source>
</evidence>
<proteinExistence type="predicted"/>
<dbReference type="Pfam" id="PF01724">
    <property type="entry name" value="DUF29"/>
    <property type="match status" value="1"/>
</dbReference>
<dbReference type="InterPro" id="IPR002636">
    <property type="entry name" value="DUF29"/>
</dbReference>
<dbReference type="Proteomes" id="UP000274556">
    <property type="component" value="Unassembled WGS sequence"/>
</dbReference>
<dbReference type="AlphaFoldDB" id="A0A495V2Z4"/>
<accession>A0A495V2Z4</accession>
<evidence type="ECO:0000313" key="2">
    <source>
        <dbReference type="Proteomes" id="UP000274556"/>
    </source>
</evidence>
<dbReference type="RefSeq" id="WP_120796305.1">
    <property type="nucleotide sequence ID" value="NZ_RBXL01000001.1"/>
</dbReference>
<comment type="caution">
    <text evidence="1">The sequence shown here is derived from an EMBL/GenBank/DDBJ whole genome shotgun (WGS) entry which is preliminary data.</text>
</comment>
<name>A0A495V2Z4_9GAMM</name>
<organism evidence="1 2">
    <name type="scientific">Thiocapsa rosea</name>
    <dbReference type="NCBI Taxonomy" id="69360"/>
    <lineage>
        <taxon>Bacteria</taxon>
        <taxon>Pseudomonadati</taxon>
        <taxon>Pseudomonadota</taxon>
        <taxon>Gammaproteobacteria</taxon>
        <taxon>Chromatiales</taxon>
        <taxon>Chromatiaceae</taxon>
        <taxon>Thiocapsa</taxon>
    </lineage>
</organism>
<dbReference type="EMBL" id="RBXL01000001">
    <property type="protein sequence ID" value="RKT43772.1"/>
    <property type="molecule type" value="Genomic_DNA"/>
</dbReference>